<evidence type="ECO:0000313" key="4">
    <source>
        <dbReference type="Proteomes" id="UP001499938"/>
    </source>
</evidence>
<dbReference type="NCBIfam" id="TIGR01439">
    <property type="entry name" value="lp_hng_hel_AbrB"/>
    <property type="match status" value="1"/>
</dbReference>
<dbReference type="Gene3D" id="2.10.260.10">
    <property type="match status" value="1"/>
</dbReference>
<dbReference type="InterPro" id="IPR037914">
    <property type="entry name" value="SpoVT-AbrB_sf"/>
</dbReference>
<comment type="caution">
    <text evidence="3">The sequence shown here is derived from an EMBL/GenBank/DDBJ whole genome shotgun (WGS) entry which is preliminary data.</text>
</comment>
<dbReference type="InterPro" id="IPR007159">
    <property type="entry name" value="SpoVT-AbrB_dom"/>
</dbReference>
<accession>A0ABN2L932</accession>
<evidence type="ECO:0000313" key="3">
    <source>
        <dbReference type="EMBL" id="GAA1779274.1"/>
    </source>
</evidence>
<gene>
    <name evidence="3" type="ORF">GCM10009811_00860</name>
</gene>
<feature type="domain" description="SpoVT-AbrB" evidence="2">
    <location>
        <begin position="1"/>
        <end position="44"/>
    </location>
</feature>
<evidence type="ECO:0000256" key="1">
    <source>
        <dbReference type="PROSITE-ProRule" id="PRU01076"/>
    </source>
</evidence>
<organism evidence="3 4">
    <name type="scientific">Nostocoides veronense</name>
    <dbReference type="NCBI Taxonomy" id="330836"/>
    <lineage>
        <taxon>Bacteria</taxon>
        <taxon>Bacillati</taxon>
        <taxon>Actinomycetota</taxon>
        <taxon>Actinomycetes</taxon>
        <taxon>Micrococcales</taxon>
        <taxon>Intrasporangiaceae</taxon>
        <taxon>Nostocoides</taxon>
    </lineage>
</organism>
<dbReference type="PROSITE" id="PS51740">
    <property type="entry name" value="SPOVT_ABRB"/>
    <property type="match status" value="1"/>
</dbReference>
<name>A0ABN2L932_9MICO</name>
<dbReference type="SUPFAM" id="SSF89447">
    <property type="entry name" value="AbrB/MazE/MraZ-like"/>
    <property type="match status" value="1"/>
</dbReference>
<dbReference type="Proteomes" id="UP001499938">
    <property type="component" value="Unassembled WGS sequence"/>
</dbReference>
<protein>
    <recommendedName>
        <fullName evidence="2">SpoVT-AbrB domain-containing protein</fullName>
    </recommendedName>
</protein>
<keyword evidence="4" id="KW-1185">Reference proteome</keyword>
<dbReference type="SMART" id="SM00966">
    <property type="entry name" value="SpoVT_AbrB"/>
    <property type="match status" value="1"/>
</dbReference>
<evidence type="ECO:0000259" key="2">
    <source>
        <dbReference type="PROSITE" id="PS51740"/>
    </source>
</evidence>
<keyword evidence="1" id="KW-0238">DNA-binding</keyword>
<dbReference type="RefSeq" id="WP_344079647.1">
    <property type="nucleotide sequence ID" value="NZ_BAAAPO010000001.1"/>
</dbReference>
<proteinExistence type="predicted"/>
<reference evidence="3 4" key="1">
    <citation type="journal article" date="2019" name="Int. J. Syst. Evol. Microbiol.">
        <title>The Global Catalogue of Microorganisms (GCM) 10K type strain sequencing project: providing services to taxonomists for standard genome sequencing and annotation.</title>
        <authorList>
            <consortium name="The Broad Institute Genomics Platform"/>
            <consortium name="The Broad Institute Genome Sequencing Center for Infectious Disease"/>
            <person name="Wu L."/>
            <person name="Ma J."/>
        </authorList>
    </citation>
    <scope>NUCLEOTIDE SEQUENCE [LARGE SCALE GENOMIC DNA]</scope>
    <source>
        <strain evidence="3 4">JCM 15592</strain>
    </source>
</reference>
<sequence length="77" mass="8272">MKTTIDRAGRLVIPRELRAQVGLSAGDVRVTVVGSGVFIEPIAHDDVEEEEGRLVIPSKGLTLTADAVGDLRYADQK</sequence>
<dbReference type="EMBL" id="BAAAPO010000001">
    <property type="protein sequence ID" value="GAA1779274.1"/>
    <property type="molecule type" value="Genomic_DNA"/>
</dbReference>